<dbReference type="Pfam" id="PF13581">
    <property type="entry name" value="HATPase_c_2"/>
    <property type="match status" value="1"/>
</dbReference>
<dbReference type="RefSeq" id="WP_106213595.1">
    <property type="nucleotide sequence ID" value="NZ_PVZF01000011.1"/>
</dbReference>
<dbReference type="SUPFAM" id="SSF81606">
    <property type="entry name" value="PP2C-like"/>
    <property type="match status" value="1"/>
</dbReference>
<dbReference type="Gene3D" id="3.30.450.40">
    <property type="match status" value="1"/>
</dbReference>
<evidence type="ECO:0000259" key="4">
    <source>
        <dbReference type="SMART" id="SM00331"/>
    </source>
</evidence>
<keyword evidence="5" id="KW-0418">Kinase</keyword>
<feature type="domain" description="PPM-type phosphatase" evidence="4">
    <location>
        <begin position="212"/>
        <end position="439"/>
    </location>
</feature>
<keyword evidence="1" id="KW-0378">Hydrolase</keyword>
<comment type="caution">
    <text evidence="5">The sequence shown here is derived from an EMBL/GenBank/DDBJ whole genome shotgun (WGS) entry which is preliminary data.</text>
</comment>
<keyword evidence="5" id="KW-0808">Transferase</keyword>
<dbReference type="SMART" id="SM00331">
    <property type="entry name" value="PP2C_SIG"/>
    <property type="match status" value="1"/>
</dbReference>
<proteinExistence type="predicted"/>
<dbReference type="CDD" id="cd16936">
    <property type="entry name" value="HATPase_RsbW-like"/>
    <property type="match status" value="1"/>
</dbReference>
<accession>A0A2T0QZG3</accession>
<dbReference type="Gene3D" id="3.60.40.10">
    <property type="entry name" value="PPM-type phosphatase domain"/>
    <property type="match status" value="1"/>
</dbReference>
<dbReference type="PANTHER" id="PTHR43156:SF2">
    <property type="entry name" value="STAGE II SPORULATION PROTEIN E"/>
    <property type="match status" value="1"/>
</dbReference>
<dbReference type="InterPro" id="IPR029016">
    <property type="entry name" value="GAF-like_dom_sf"/>
</dbReference>
<feature type="region of interest" description="Disordered" evidence="2">
    <location>
        <begin position="440"/>
        <end position="459"/>
    </location>
</feature>
<dbReference type="GO" id="GO:0016791">
    <property type="term" value="F:phosphatase activity"/>
    <property type="evidence" value="ECO:0007669"/>
    <property type="project" value="TreeGrafter"/>
</dbReference>
<dbReference type="InterPro" id="IPR052016">
    <property type="entry name" value="Bact_Sigma-Reg"/>
</dbReference>
<sequence length="589" mass="61454">MSVEGSAEASGPRPVDDSPWEAVARFALDLSLALSLEDVVRSLVRLGVPALSADGCGIVTPAADGGWQLALSTSFTPGLRARFLYEPADSPLPACRAAREGRTFLVPDRDAAARVHPRMAEVVDVTQRARWALLPLRTEGEVVGSLAVSWTDPAEFTAAEVAVLEVFAAHCAPTVQRLLVAGQDQRATALLGRMARALQRGVLPDLPAVDGLDLAACYLPAADGAEIGGDFYDTFVRARGDVVVAVGDVAGHDPLAAAAMTRVRTLLRGLAYDSDDGPGALLDRLDAAVAALEPGITATAVLVTATRTDDGALDVRWADAGHPPPVLRHPDGTVEVLQDGGEPLLGVDWPAARSEHRRRLPVGSVLVLVTDGVVESRDTEVMTGIGSLAQTLGGVADVGDASTVCAALAGTLLDPDPDPAEPAGTRDARDDRTLLVLRVPASTGPPEPAPAREPAGDSDTVTRVVVLSPEPRSAPVARGAVRSVAGTGGWPADDVDVAELLVSELVANAVIHARSEIRVRVASTADRLLVEVEDENDRLPELLAHDDDALSGRGLQLVSGAAHDWGFRPLPDAALGGKVVWFALRRDRA</sequence>
<organism evidence="5 6">
    <name type="scientific">Kineococcus rhizosphaerae</name>
    <dbReference type="NCBI Taxonomy" id="559628"/>
    <lineage>
        <taxon>Bacteria</taxon>
        <taxon>Bacillati</taxon>
        <taxon>Actinomycetota</taxon>
        <taxon>Actinomycetes</taxon>
        <taxon>Kineosporiales</taxon>
        <taxon>Kineosporiaceae</taxon>
        <taxon>Kineococcus</taxon>
    </lineage>
</organism>
<dbReference type="SMART" id="SM00065">
    <property type="entry name" value="GAF"/>
    <property type="match status" value="1"/>
</dbReference>
<dbReference type="OrthoDB" id="118142at2"/>
<dbReference type="SUPFAM" id="SSF55874">
    <property type="entry name" value="ATPase domain of HSP90 chaperone/DNA topoisomerase II/histidine kinase"/>
    <property type="match status" value="1"/>
</dbReference>
<gene>
    <name evidence="5" type="ORF">CLV37_11142</name>
</gene>
<evidence type="ECO:0000256" key="2">
    <source>
        <dbReference type="SAM" id="MobiDB-lite"/>
    </source>
</evidence>
<evidence type="ECO:0000259" key="3">
    <source>
        <dbReference type="SMART" id="SM00065"/>
    </source>
</evidence>
<evidence type="ECO:0000313" key="6">
    <source>
        <dbReference type="Proteomes" id="UP000238083"/>
    </source>
</evidence>
<dbReference type="InterPro" id="IPR036890">
    <property type="entry name" value="HATPase_C_sf"/>
</dbReference>
<evidence type="ECO:0000256" key="1">
    <source>
        <dbReference type="ARBA" id="ARBA00022801"/>
    </source>
</evidence>
<dbReference type="InterPro" id="IPR003594">
    <property type="entry name" value="HATPase_dom"/>
</dbReference>
<dbReference type="Pfam" id="PF13185">
    <property type="entry name" value="GAF_2"/>
    <property type="match status" value="1"/>
</dbReference>
<dbReference type="Proteomes" id="UP000238083">
    <property type="component" value="Unassembled WGS sequence"/>
</dbReference>
<dbReference type="GO" id="GO:0016301">
    <property type="term" value="F:kinase activity"/>
    <property type="evidence" value="ECO:0007669"/>
    <property type="project" value="UniProtKB-KW"/>
</dbReference>
<feature type="domain" description="GAF" evidence="3">
    <location>
        <begin position="31"/>
        <end position="185"/>
    </location>
</feature>
<dbReference type="InterPro" id="IPR003018">
    <property type="entry name" value="GAF"/>
</dbReference>
<evidence type="ECO:0000313" key="5">
    <source>
        <dbReference type="EMBL" id="PRY12086.1"/>
    </source>
</evidence>
<dbReference type="AlphaFoldDB" id="A0A2T0QZG3"/>
<name>A0A2T0QZG3_9ACTN</name>
<keyword evidence="6" id="KW-1185">Reference proteome</keyword>
<dbReference type="EMBL" id="PVZF01000011">
    <property type="protein sequence ID" value="PRY12086.1"/>
    <property type="molecule type" value="Genomic_DNA"/>
</dbReference>
<dbReference type="Pfam" id="PF07228">
    <property type="entry name" value="SpoIIE"/>
    <property type="match status" value="1"/>
</dbReference>
<dbReference type="PANTHER" id="PTHR43156">
    <property type="entry name" value="STAGE II SPORULATION PROTEIN E-RELATED"/>
    <property type="match status" value="1"/>
</dbReference>
<dbReference type="SUPFAM" id="SSF55781">
    <property type="entry name" value="GAF domain-like"/>
    <property type="match status" value="1"/>
</dbReference>
<dbReference type="InterPro" id="IPR001932">
    <property type="entry name" value="PPM-type_phosphatase-like_dom"/>
</dbReference>
<protein>
    <submittedName>
        <fullName evidence="5">Histidine kinase-like protein</fullName>
    </submittedName>
</protein>
<dbReference type="Gene3D" id="3.30.565.10">
    <property type="entry name" value="Histidine kinase-like ATPase, C-terminal domain"/>
    <property type="match status" value="1"/>
</dbReference>
<dbReference type="InterPro" id="IPR036457">
    <property type="entry name" value="PPM-type-like_dom_sf"/>
</dbReference>
<reference evidence="5 6" key="1">
    <citation type="submission" date="2018-03" db="EMBL/GenBank/DDBJ databases">
        <title>Genomic Encyclopedia of Archaeal and Bacterial Type Strains, Phase II (KMG-II): from individual species to whole genera.</title>
        <authorList>
            <person name="Goeker M."/>
        </authorList>
    </citation>
    <scope>NUCLEOTIDE SEQUENCE [LARGE SCALE GENOMIC DNA]</scope>
    <source>
        <strain evidence="5 6">DSM 19711</strain>
    </source>
</reference>